<sequence>MKAKSGKDFYCFLQSYVQTIEEGERYNLDDVLPTPLTWRTSQWPETDIQPTTATFKYTPKIDLPDSEELLYPMFHIVGLGTFLMDIQYVIGKGYKIEGVVLGDVSPKHKGYFRLNARLEANKND</sequence>
<name>A0A0N9SLB2_9CAUD</name>
<evidence type="ECO:0008006" key="3">
    <source>
        <dbReference type="Google" id="ProtNLM"/>
    </source>
</evidence>
<dbReference type="OrthoDB" id="13931at10239"/>
<dbReference type="GeneID" id="26637572"/>
<dbReference type="EMBL" id="KT454806">
    <property type="protein sequence ID" value="ALH47150.1"/>
    <property type="molecule type" value="Genomic_DNA"/>
</dbReference>
<evidence type="ECO:0000313" key="1">
    <source>
        <dbReference type="EMBL" id="ALH47150.1"/>
    </source>
</evidence>
<proteinExistence type="predicted"/>
<dbReference type="RefSeq" id="YP_009211025.1">
    <property type="nucleotide sequence ID" value="NC_028935.2"/>
</dbReference>
<protein>
    <recommendedName>
        <fullName evidence="3">Tail protein</fullName>
    </recommendedName>
</protein>
<organism evidence="1 2">
    <name type="scientific">Escherichia phage SUSP2</name>
    <dbReference type="NCBI Taxonomy" id="1718669"/>
    <lineage>
        <taxon>Viruses</taxon>
        <taxon>Duplodnaviria</taxon>
        <taxon>Heunggongvirae</taxon>
        <taxon>Uroviricota</taxon>
        <taxon>Caudoviricetes</taxon>
        <taxon>Andersonviridae</taxon>
        <taxon>Ounavirinae</taxon>
        <taxon>Mooglevirus</taxon>
        <taxon>Mooglevirus susp2</taxon>
        <taxon>Suspvirus SUSP2</taxon>
    </lineage>
</organism>
<dbReference type="KEGG" id="vg:26637572"/>
<evidence type="ECO:0000313" key="2">
    <source>
        <dbReference type="Proteomes" id="UP000202045"/>
    </source>
</evidence>
<accession>A0A0N9SLB2</accession>
<dbReference type="Proteomes" id="UP000202045">
    <property type="component" value="Segment"/>
</dbReference>
<reference evidence="1 2" key="1">
    <citation type="journal article" date="2017" name="MBio">
        <title>Novel 'Superspreader' Bacteriophages Promote Horizontal Gene Transfer by Transformation.</title>
        <authorList>
            <person name="Keen E.C."/>
            <person name="Bliskovsky V.V."/>
            <person name="Malagon F."/>
            <person name="Baker J.D."/>
            <person name="Prince J.S."/>
            <person name="Klaus J.S."/>
            <person name="Adhya S.L."/>
        </authorList>
    </citation>
    <scope>NUCLEOTIDE SEQUENCE [LARGE SCALE GENOMIC DNA]</scope>
</reference>
<keyword evidence="2" id="KW-1185">Reference proteome</keyword>